<evidence type="ECO:0000256" key="6">
    <source>
        <dbReference type="SAM" id="Phobius"/>
    </source>
</evidence>
<sequence length="251" mass="25740">MWQAAMWGAVSGSAVLLGALAAILFTIPKKIIGYIMAFGTGVLIGAAAYELLGESVRDGGLMPTTGGFLIGAAVFTAFDVYISRKGGSKRKRSDHSKQRCEEEDTGTGSSGLAIFAGTVMDAIPESIMIGASLLEGGSVSWLLVIAIFLSNIPEGLSSTAGLRKGGYSKGKILILWASVMVISALSSLGGFAFMENASEAVMAFIAAFAGGGIIAMIASTMMPEAYEEGGPVIGFIASLGLLVSLVLDHLA</sequence>
<dbReference type="HOGENOM" id="CLU_015114_6_0_9"/>
<dbReference type="AlphaFoldDB" id="F8FGT6"/>
<evidence type="ECO:0000256" key="4">
    <source>
        <dbReference type="ARBA" id="ARBA00022833"/>
    </source>
</evidence>
<feature type="transmembrane region" description="Helical" evidence="6">
    <location>
        <begin position="133"/>
        <end position="152"/>
    </location>
</feature>
<evidence type="ECO:0000256" key="3">
    <source>
        <dbReference type="ARBA" id="ARBA00022475"/>
    </source>
</evidence>
<dbReference type="PANTHER" id="PTHR11040">
    <property type="entry name" value="ZINC/IRON TRANSPORTER"/>
    <property type="match status" value="1"/>
</dbReference>
<dbReference type="PANTHER" id="PTHR11040:SF211">
    <property type="entry name" value="ZINC TRANSPORTER ZIP11"/>
    <property type="match status" value="1"/>
</dbReference>
<accession>F8FGT6</accession>
<evidence type="ECO:0000256" key="2">
    <source>
        <dbReference type="ARBA" id="ARBA00006939"/>
    </source>
</evidence>
<evidence type="ECO:0000313" key="8">
    <source>
        <dbReference type="Proteomes" id="UP000006620"/>
    </source>
</evidence>
<keyword evidence="4" id="KW-0862">Zinc</keyword>
<dbReference type="Proteomes" id="UP000006620">
    <property type="component" value="Chromosome"/>
</dbReference>
<evidence type="ECO:0000256" key="1">
    <source>
        <dbReference type="ARBA" id="ARBA00004651"/>
    </source>
</evidence>
<dbReference type="RefSeq" id="WP_013921384.1">
    <property type="nucleotide sequence ID" value="NC_015690.1"/>
</dbReference>
<dbReference type="GO" id="GO:0005886">
    <property type="term" value="C:plasma membrane"/>
    <property type="evidence" value="ECO:0007669"/>
    <property type="project" value="UniProtKB-SubCell"/>
</dbReference>
<keyword evidence="6" id="KW-0472">Membrane</keyword>
<comment type="similarity">
    <text evidence="2">Belongs to the ZIP transporter (TC 2.A.5) family.</text>
</comment>
<keyword evidence="3" id="KW-1003">Cell membrane</keyword>
<dbReference type="EMBL" id="CP002869">
    <property type="protein sequence ID" value="AEI46237.1"/>
    <property type="molecule type" value="Genomic_DNA"/>
</dbReference>
<keyword evidence="6" id="KW-1133">Transmembrane helix</keyword>
<feature type="transmembrane region" description="Helical" evidence="6">
    <location>
        <begin position="200"/>
        <end position="220"/>
    </location>
</feature>
<evidence type="ECO:0000313" key="7">
    <source>
        <dbReference type="EMBL" id="AEI46237.1"/>
    </source>
</evidence>
<comment type="subcellular location">
    <subcellularLocation>
        <location evidence="1">Cell membrane</location>
        <topology evidence="1">Multi-pass membrane protein</topology>
    </subcellularLocation>
</comment>
<feature type="transmembrane region" description="Helical" evidence="6">
    <location>
        <begin position="232"/>
        <end position="250"/>
    </location>
</feature>
<feature type="region of interest" description="Disordered" evidence="5">
    <location>
        <begin position="87"/>
        <end position="108"/>
    </location>
</feature>
<organism evidence="7 8">
    <name type="scientific">Paenibacillus mucilaginosus (strain KNP414)</name>
    <dbReference type="NCBI Taxonomy" id="1036673"/>
    <lineage>
        <taxon>Bacteria</taxon>
        <taxon>Bacillati</taxon>
        <taxon>Bacillota</taxon>
        <taxon>Bacilli</taxon>
        <taxon>Bacillales</taxon>
        <taxon>Paenibacillaceae</taxon>
        <taxon>Paenibacillus</taxon>
    </lineage>
</organism>
<gene>
    <name evidence="7" type="ordered locus">KNP414_07751</name>
</gene>
<feature type="transmembrane region" description="Helical" evidence="6">
    <location>
        <begin position="61"/>
        <end position="82"/>
    </location>
</feature>
<dbReference type="PATRIC" id="fig|1036673.3.peg.7225"/>
<proteinExistence type="inferred from homology"/>
<reference evidence="8" key="1">
    <citation type="submission" date="2011-06" db="EMBL/GenBank/DDBJ databases">
        <title>Complete genome sequence of Paenibacillus mucilaginosus KNP414.</title>
        <authorList>
            <person name="Wang J."/>
            <person name="Hu S."/>
            <person name="Hu X."/>
            <person name="Zhang B."/>
            <person name="Dong D."/>
            <person name="Zhang S."/>
            <person name="Zhao K."/>
            <person name="Wu D."/>
        </authorList>
    </citation>
    <scope>NUCLEOTIDE SEQUENCE [LARGE SCALE GENOMIC DNA]</scope>
    <source>
        <strain evidence="8">KNP414</strain>
    </source>
</reference>
<feature type="transmembrane region" description="Helical" evidence="6">
    <location>
        <begin position="31"/>
        <end position="49"/>
    </location>
</feature>
<reference evidence="7 8" key="2">
    <citation type="journal article" date="2013" name="Genome Announc.">
        <title>Genome Sequence of Growth-Improving Paenibacillus mucilaginosus Strain KNP414.</title>
        <authorList>
            <person name="Lu J.J."/>
            <person name="Wang J.F."/>
            <person name="Hu X.F."/>
        </authorList>
    </citation>
    <scope>NUCLEOTIDE SEQUENCE [LARGE SCALE GENOMIC DNA]</scope>
    <source>
        <strain evidence="7 8">KNP414</strain>
    </source>
</reference>
<protein>
    <submittedName>
        <fullName evidence="7">Putative integral membrane protein</fullName>
    </submittedName>
</protein>
<keyword evidence="6" id="KW-0812">Transmembrane</keyword>
<dbReference type="KEGG" id="pms:KNP414_07751"/>
<evidence type="ECO:0000256" key="5">
    <source>
        <dbReference type="SAM" id="MobiDB-lite"/>
    </source>
</evidence>
<feature type="transmembrane region" description="Helical" evidence="6">
    <location>
        <begin position="6"/>
        <end position="24"/>
    </location>
</feature>
<name>F8FGT6_PAEMK</name>
<dbReference type="GO" id="GO:0005385">
    <property type="term" value="F:zinc ion transmembrane transporter activity"/>
    <property type="evidence" value="ECO:0007669"/>
    <property type="project" value="TreeGrafter"/>
</dbReference>
<feature type="transmembrane region" description="Helical" evidence="6">
    <location>
        <begin position="172"/>
        <end position="193"/>
    </location>
</feature>